<keyword evidence="3" id="KW-1185">Reference proteome</keyword>
<feature type="compositionally biased region" description="Polar residues" evidence="1">
    <location>
        <begin position="86"/>
        <end position="112"/>
    </location>
</feature>
<dbReference type="PANTHER" id="PTHR13582:SF0">
    <property type="entry name" value="M-PHASE PHOSPHOPROTEIN 6"/>
    <property type="match status" value="1"/>
</dbReference>
<sequence length="206" mass="22948">MAKRELSNTLKNLKFMQRASQKDEKAKTEEEVVPTGDFPSSSAVKRCVVIVEGDPHPGATRGRMSFLSFNPSIDKLNGEASDHSETGSAATSSGRQNEGTPIRENGSTQYRSDNVELDASSISDFKRKQAEVASEPQYPNKSIKNDRDNQDSTPTSSRTSQKQHKREKLDWSVLRPPKYQSKKNKISAVNVDYVSADRCYVFANLD</sequence>
<dbReference type="Proteomes" id="UP001318860">
    <property type="component" value="Unassembled WGS sequence"/>
</dbReference>
<dbReference type="PANTHER" id="PTHR13582">
    <property type="entry name" value="M-PHASE PHOSPHOPROTEIN 6"/>
    <property type="match status" value="1"/>
</dbReference>
<evidence type="ECO:0000313" key="3">
    <source>
        <dbReference type="Proteomes" id="UP001318860"/>
    </source>
</evidence>
<evidence type="ECO:0000313" key="2">
    <source>
        <dbReference type="EMBL" id="KAK6163179.1"/>
    </source>
</evidence>
<dbReference type="InterPro" id="IPR019324">
    <property type="entry name" value="MPP6"/>
</dbReference>
<organism evidence="2 3">
    <name type="scientific">Rehmannia glutinosa</name>
    <name type="common">Chinese foxglove</name>
    <dbReference type="NCBI Taxonomy" id="99300"/>
    <lineage>
        <taxon>Eukaryota</taxon>
        <taxon>Viridiplantae</taxon>
        <taxon>Streptophyta</taxon>
        <taxon>Embryophyta</taxon>
        <taxon>Tracheophyta</taxon>
        <taxon>Spermatophyta</taxon>
        <taxon>Magnoliopsida</taxon>
        <taxon>eudicotyledons</taxon>
        <taxon>Gunneridae</taxon>
        <taxon>Pentapetalae</taxon>
        <taxon>asterids</taxon>
        <taxon>lamiids</taxon>
        <taxon>Lamiales</taxon>
        <taxon>Orobanchaceae</taxon>
        <taxon>Rehmannieae</taxon>
        <taxon>Rehmannia</taxon>
    </lineage>
</organism>
<proteinExistence type="predicted"/>
<evidence type="ECO:0000256" key="1">
    <source>
        <dbReference type="SAM" id="MobiDB-lite"/>
    </source>
</evidence>
<feature type="compositionally biased region" description="Basic and acidic residues" evidence="1">
    <location>
        <begin position="20"/>
        <end position="30"/>
    </location>
</feature>
<gene>
    <name evidence="2" type="ORF">DH2020_000043</name>
</gene>
<protein>
    <submittedName>
        <fullName evidence="2">Uncharacterized protein</fullName>
    </submittedName>
</protein>
<feature type="compositionally biased region" description="Basic and acidic residues" evidence="1">
    <location>
        <begin position="76"/>
        <end position="85"/>
    </location>
</feature>
<reference evidence="2 3" key="1">
    <citation type="journal article" date="2021" name="Comput. Struct. Biotechnol. J.">
        <title>De novo genome assembly of the potent medicinal plant Rehmannia glutinosa using nanopore technology.</title>
        <authorList>
            <person name="Ma L."/>
            <person name="Dong C."/>
            <person name="Song C."/>
            <person name="Wang X."/>
            <person name="Zheng X."/>
            <person name="Niu Y."/>
            <person name="Chen S."/>
            <person name="Feng W."/>
        </authorList>
    </citation>
    <scope>NUCLEOTIDE SEQUENCE [LARGE SCALE GENOMIC DNA]</scope>
    <source>
        <strain evidence="2">DH-2019</strain>
    </source>
</reference>
<dbReference type="Pfam" id="PF10175">
    <property type="entry name" value="MPP6"/>
    <property type="match status" value="1"/>
</dbReference>
<feature type="region of interest" description="Disordered" evidence="1">
    <location>
        <begin position="1"/>
        <end position="40"/>
    </location>
</feature>
<name>A0ABR0XVN8_REHGL</name>
<feature type="region of interest" description="Disordered" evidence="1">
    <location>
        <begin position="55"/>
        <end position="173"/>
    </location>
</feature>
<comment type="caution">
    <text evidence="2">The sequence shown here is derived from an EMBL/GenBank/DDBJ whole genome shotgun (WGS) entry which is preliminary data.</text>
</comment>
<dbReference type="EMBL" id="JABTTQ020000001">
    <property type="protein sequence ID" value="KAK6163179.1"/>
    <property type="molecule type" value="Genomic_DNA"/>
</dbReference>
<accession>A0ABR0XVN8</accession>
<feature type="compositionally biased region" description="Polar residues" evidence="1">
    <location>
        <begin position="151"/>
        <end position="160"/>
    </location>
</feature>